<accession>A0ACB7PN17</accession>
<protein>
    <submittedName>
        <fullName evidence="1">Uncharacterized protein</fullName>
    </submittedName>
</protein>
<dbReference type="EMBL" id="JAGIZQ010000001">
    <property type="protein sequence ID" value="KAH6650602.1"/>
    <property type="molecule type" value="Genomic_DNA"/>
</dbReference>
<sequence length="310" mass="32602">MSFQTPGGPAAKRRRIEIANATLRKPFRSPLVNRQQTEPGTESAPSPSVNRNSSTAASFTPQTPATPAPARGGHRLTAASPLSTSPSLASASTPGLPPKRPASITSNPTKDPTTTTTPNPPTPKPPSTSTSTLPLLTQIQHTQTTLTTTLRTTQARLDLARQAQRIEQAAHAKRPGEPVDAELCALAARWKATSRLAAEELFGLVRGRVDGMGGARAWRGTRGWVRRGGGGWDDDGGDGGRGGEGEEGGSGDGGGEGEDGDGDGGGGEEREEEEEEESGESEFTMMMMLKSLNIEPEVLGYDPVEDKWLD</sequence>
<proteinExistence type="predicted"/>
<gene>
    <name evidence="1" type="ORF">F5144DRAFT_637654</name>
</gene>
<comment type="caution">
    <text evidence="1">The sequence shown here is derived from an EMBL/GenBank/DDBJ whole genome shotgun (WGS) entry which is preliminary data.</text>
</comment>
<organism evidence="1 2">
    <name type="scientific">Chaetomium tenue</name>
    <dbReference type="NCBI Taxonomy" id="1854479"/>
    <lineage>
        <taxon>Eukaryota</taxon>
        <taxon>Fungi</taxon>
        <taxon>Dikarya</taxon>
        <taxon>Ascomycota</taxon>
        <taxon>Pezizomycotina</taxon>
        <taxon>Sordariomycetes</taxon>
        <taxon>Sordariomycetidae</taxon>
        <taxon>Sordariales</taxon>
        <taxon>Chaetomiaceae</taxon>
        <taxon>Chaetomium</taxon>
    </lineage>
</organism>
<dbReference type="Proteomes" id="UP000724584">
    <property type="component" value="Unassembled WGS sequence"/>
</dbReference>
<evidence type="ECO:0000313" key="1">
    <source>
        <dbReference type="EMBL" id="KAH6650602.1"/>
    </source>
</evidence>
<evidence type="ECO:0000313" key="2">
    <source>
        <dbReference type="Proteomes" id="UP000724584"/>
    </source>
</evidence>
<reference evidence="1 2" key="1">
    <citation type="journal article" date="2021" name="Nat. Commun.">
        <title>Genetic determinants of endophytism in the Arabidopsis root mycobiome.</title>
        <authorList>
            <person name="Mesny F."/>
            <person name="Miyauchi S."/>
            <person name="Thiergart T."/>
            <person name="Pickel B."/>
            <person name="Atanasova L."/>
            <person name="Karlsson M."/>
            <person name="Huettel B."/>
            <person name="Barry K.W."/>
            <person name="Haridas S."/>
            <person name="Chen C."/>
            <person name="Bauer D."/>
            <person name="Andreopoulos W."/>
            <person name="Pangilinan J."/>
            <person name="LaButti K."/>
            <person name="Riley R."/>
            <person name="Lipzen A."/>
            <person name="Clum A."/>
            <person name="Drula E."/>
            <person name="Henrissat B."/>
            <person name="Kohler A."/>
            <person name="Grigoriev I.V."/>
            <person name="Martin F.M."/>
            <person name="Hacquard S."/>
        </authorList>
    </citation>
    <scope>NUCLEOTIDE SEQUENCE [LARGE SCALE GENOMIC DNA]</scope>
    <source>
        <strain evidence="1 2">MPI-SDFR-AT-0079</strain>
    </source>
</reference>
<name>A0ACB7PN17_9PEZI</name>
<keyword evidence="2" id="KW-1185">Reference proteome</keyword>